<keyword evidence="10" id="KW-1185">Reference proteome</keyword>
<feature type="domain" description="U3 small nucleolar RNA-associated protein 15 C-terminal" evidence="8">
    <location>
        <begin position="444"/>
        <end position="574"/>
    </location>
</feature>
<keyword evidence="5" id="KW-0539">Nucleus</keyword>
<dbReference type="GO" id="GO:0005730">
    <property type="term" value="C:nucleolus"/>
    <property type="evidence" value="ECO:0007669"/>
    <property type="project" value="UniProtKB-SubCell"/>
</dbReference>
<dbReference type="Proteomes" id="UP000054845">
    <property type="component" value="Unassembled WGS sequence"/>
</dbReference>
<protein>
    <submittedName>
        <fullName evidence="9">Conserved WD40 repeat-containing protein</fullName>
    </submittedName>
</protein>
<dbReference type="InterPro" id="IPR036322">
    <property type="entry name" value="WD40_repeat_dom_sf"/>
</dbReference>
<dbReference type="InterPro" id="IPR018983">
    <property type="entry name" value="U3_snoRNA-assocProt_15_C"/>
</dbReference>
<evidence type="ECO:0000256" key="6">
    <source>
        <dbReference type="PROSITE-ProRule" id="PRU00221"/>
    </source>
</evidence>
<dbReference type="SUPFAM" id="SSF50978">
    <property type="entry name" value="WD40 repeat-like"/>
    <property type="match status" value="1"/>
</dbReference>
<evidence type="ECO:0000256" key="1">
    <source>
        <dbReference type="ARBA" id="ARBA00004604"/>
    </source>
</evidence>
<dbReference type="AlphaFoldDB" id="A0A0P1BHL2"/>
<evidence type="ECO:0000259" key="8">
    <source>
        <dbReference type="Pfam" id="PF09384"/>
    </source>
</evidence>
<dbReference type="Gene3D" id="2.130.10.10">
    <property type="entry name" value="YVTN repeat-like/Quinoprotein amine dehydrogenase"/>
    <property type="match status" value="2"/>
</dbReference>
<dbReference type="SMART" id="SM00320">
    <property type="entry name" value="WD40"/>
    <property type="match status" value="6"/>
</dbReference>
<evidence type="ECO:0000256" key="5">
    <source>
        <dbReference type="ARBA" id="ARBA00023242"/>
    </source>
</evidence>
<sequence>MEYQPVRRAGTARTRPTQVKHSDSAYYKRFTRTSFVREYAPVTSISFVPISAFSSSTADDAQAEASSSGSSKAPLKSSERSKFLVTAGSRVQIYASSGKLQRTVGRFSDVARGATWRADGRLFVAGDDSGTVQVFDANSRSILRTLKGHKHPVHVSKFSSDSGTILTASDDRTLKLWDVATQSCTRTLRGHSDYIRTAVVSPDNPALVLSGGYDGSIRLWDTRLGRRRPPTTDGDTMDLDPHGDASEGSDACVMTMKHGAPVESSLIYPTGGGGIALSAGGPSLRVWDLMMGGRCLRAVSNHSKTITSLALSTGSDADFRSSLQDTDTAHELAASSGSPQSLRLLSAGLDGLVKVYDPARDYAVTHTMRYPSPLLSLAVSADDTVFATGAADGTLCVRSRILKKGEAMARTAHHQQAAQGTHKVFMDALSSAGAQTASAMDVAATVRTKKLKAYDDMLRQFRYADALDAALKANVPPEVTLGVLAELRRRSSADGTEDGLRRGLCGRDEEGLIKVLKFCLRHAGNPEHVNIISDTLDRVIDIYAPILGQSPQIDDLFGRLWSKVSDEAVIGEAALHALDAEKPEKPGVRFRDLVRRGHRNS</sequence>
<dbReference type="InterPro" id="IPR001680">
    <property type="entry name" value="WD40_rpt"/>
</dbReference>
<dbReference type="EMBL" id="CCYA01000264">
    <property type="protein sequence ID" value="CEH15459.1"/>
    <property type="molecule type" value="Genomic_DNA"/>
</dbReference>
<feature type="repeat" description="WD" evidence="6">
    <location>
        <begin position="188"/>
        <end position="223"/>
    </location>
</feature>
<evidence type="ECO:0000313" key="9">
    <source>
        <dbReference type="EMBL" id="CEH15459.1"/>
    </source>
</evidence>
<organism evidence="9 10">
    <name type="scientific">Ceraceosorus bombacis</name>
    <dbReference type="NCBI Taxonomy" id="401625"/>
    <lineage>
        <taxon>Eukaryota</taxon>
        <taxon>Fungi</taxon>
        <taxon>Dikarya</taxon>
        <taxon>Basidiomycota</taxon>
        <taxon>Ustilaginomycotina</taxon>
        <taxon>Exobasidiomycetes</taxon>
        <taxon>Ceraceosorales</taxon>
        <taxon>Ceraceosoraceae</taxon>
        <taxon>Ceraceosorus</taxon>
    </lineage>
</organism>
<comment type="subcellular location">
    <subcellularLocation>
        <location evidence="1">Nucleus</location>
        <location evidence="1">Nucleolus</location>
    </subcellularLocation>
</comment>
<evidence type="ECO:0000256" key="3">
    <source>
        <dbReference type="ARBA" id="ARBA00022574"/>
    </source>
</evidence>
<evidence type="ECO:0000256" key="7">
    <source>
        <dbReference type="SAM" id="MobiDB-lite"/>
    </source>
</evidence>
<feature type="region of interest" description="Disordered" evidence="7">
    <location>
        <begin position="224"/>
        <end position="246"/>
    </location>
</feature>
<dbReference type="STRING" id="401625.A0A0P1BHL2"/>
<dbReference type="InterPro" id="IPR020472">
    <property type="entry name" value="WD40_PAC1"/>
</dbReference>
<name>A0A0P1BHL2_9BASI</name>
<dbReference type="Pfam" id="PF09384">
    <property type="entry name" value="UTP15_C"/>
    <property type="match status" value="1"/>
</dbReference>
<dbReference type="OrthoDB" id="431715at2759"/>
<dbReference type="PANTHER" id="PTHR19924:SF26">
    <property type="entry name" value="U3 SMALL NUCLEOLAR RNA-ASSOCIATED PROTEIN 15 HOMOLOG"/>
    <property type="match status" value="1"/>
</dbReference>
<dbReference type="GO" id="GO:0045943">
    <property type="term" value="P:positive regulation of transcription by RNA polymerase I"/>
    <property type="evidence" value="ECO:0007669"/>
    <property type="project" value="TreeGrafter"/>
</dbReference>
<evidence type="ECO:0000256" key="4">
    <source>
        <dbReference type="ARBA" id="ARBA00022737"/>
    </source>
</evidence>
<dbReference type="GO" id="GO:0006364">
    <property type="term" value="P:rRNA processing"/>
    <property type="evidence" value="ECO:0007669"/>
    <property type="project" value="UniProtKB-KW"/>
</dbReference>
<dbReference type="PROSITE" id="PS50082">
    <property type="entry name" value="WD_REPEATS_2"/>
    <property type="match status" value="2"/>
</dbReference>
<dbReference type="InterPro" id="IPR015943">
    <property type="entry name" value="WD40/YVTN_repeat-like_dom_sf"/>
</dbReference>
<dbReference type="PROSITE" id="PS00678">
    <property type="entry name" value="WD_REPEATS_1"/>
    <property type="match status" value="2"/>
</dbReference>
<feature type="region of interest" description="Disordered" evidence="7">
    <location>
        <begin position="1"/>
        <end position="23"/>
    </location>
</feature>
<proteinExistence type="predicted"/>
<dbReference type="CDD" id="cd00200">
    <property type="entry name" value="WD40"/>
    <property type="match status" value="1"/>
</dbReference>
<dbReference type="PRINTS" id="PR00320">
    <property type="entry name" value="GPROTEINBRPT"/>
</dbReference>
<keyword evidence="2" id="KW-0698">rRNA processing</keyword>
<evidence type="ECO:0000256" key="2">
    <source>
        <dbReference type="ARBA" id="ARBA00022552"/>
    </source>
</evidence>
<dbReference type="PANTHER" id="PTHR19924">
    <property type="entry name" value="UTP15 U3 SMALL NUCLEOLAR RNA-ASSOCIATED PROTEIN 15 FAMILY MEMBER"/>
    <property type="match status" value="1"/>
</dbReference>
<reference evidence="9 10" key="1">
    <citation type="submission" date="2014-09" db="EMBL/GenBank/DDBJ databases">
        <authorList>
            <person name="Magalhaes I.L.F."/>
            <person name="Oliveira U."/>
            <person name="Santos F.R."/>
            <person name="Vidigal T.H.D.A."/>
            <person name="Brescovit A.D."/>
            <person name="Santos A.J."/>
        </authorList>
    </citation>
    <scope>NUCLEOTIDE SEQUENCE [LARGE SCALE GENOMIC DNA]</scope>
</reference>
<feature type="repeat" description="WD" evidence="6">
    <location>
        <begin position="146"/>
        <end position="187"/>
    </location>
</feature>
<dbReference type="InterPro" id="IPR019775">
    <property type="entry name" value="WD40_repeat_CS"/>
</dbReference>
<evidence type="ECO:0000313" key="10">
    <source>
        <dbReference type="Proteomes" id="UP000054845"/>
    </source>
</evidence>
<keyword evidence="3 6" id="KW-0853">WD repeat</keyword>
<dbReference type="Pfam" id="PF00400">
    <property type="entry name" value="WD40"/>
    <property type="match status" value="3"/>
</dbReference>
<dbReference type="PROSITE" id="PS50294">
    <property type="entry name" value="WD_REPEATS_REGION"/>
    <property type="match status" value="2"/>
</dbReference>
<accession>A0A0P1BHL2</accession>
<keyword evidence="4" id="KW-0677">Repeat</keyword>